<dbReference type="GO" id="GO:0000243">
    <property type="term" value="C:commitment complex"/>
    <property type="evidence" value="ECO:0007669"/>
    <property type="project" value="TreeGrafter"/>
</dbReference>
<dbReference type="GO" id="GO:0000395">
    <property type="term" value="P:mRNA 5'-splice site recognition"/>
    <property type="evidence" value="ECO:0007669"/>
    <property type="project" value="TreeGrafter"/>
</dbReference>
<protein>
    <submittedName>
        <fullName evidence="7">Prp39 protein</fullName>
    </submittedName>
</protein>
<dbReference type="Proteomes" id="UP001378960">
    <property type="component" value="Unassembled WGS sequence"/>
</dbReference>
<keyword evidence="3" id="KW-0677">Repeat</keyword>
<evidence type="ECO:0000313" key="8">
    <source>
        <dbReference type="Proteomes" id="UP001378960"/>
    </source>
</evidence>
<evidence type="ECO:0000256" key="3">
    <source>
        <dbReference type="ARBA" id="ARBA00022737"/>
    </source>
</evidence>
<comment type="similarity">
    <text evidence="6">Belongs to the PRP39 family.</text>
</comment>
<keyword evidence="4" id="KW-0508">mRNA splicing</keyword>
<accession>A0AAV5R3M1</accession>
<keyword evidence="5" id="KW-0539">Nucleus</keyword>
<sequence>MPDLSVLHNFPQWEKLLRDLDDDIYDSKLWDDLITHHEKLVENHTELIKSRKELRAILYNDVNKLLTKFPYYIIYWKRYHLIVKTIEGLHASIDILKRAVLICPYSLELWMDYIQLILNTETYKITDTELKLIFEKASSKIGYFFTSHDFWISYLDWMANKYGMNSNDYIQVLLKVIKLPLHQYAKFNSKFQHVYKNFAISDLIKDADLQQFINENNYWSKDEGTLEDFIEQNSEFLITEYFKVQLEEIKRRSNEKWQYETNLKLYFDLTFIATEEICKWLDYIEYEEDYHRGKAQLDNNPEIINLYERALLPTCLNDKIWIRYNRYLIQNNGPKELIISNFNKACDHFVPIDMKDIRYMYIKYMQLKLKKIDDCKSIFMSLIEKLNTDSDIVSKYIDFLIALEETEENKLTLIEDLINCVHLFNKNNTVVVHTEKKQKVAKKIDESKVAKETDLSIKSEDIVKLSYMLNFWTVGELVVNVCKFYWFKLHNIKKTREIFMLFFNTEAVRSSKAYWFAFFKFELSQRNKKNLKHITDKVKLWSTLSISDVNLIISEYNSFALKNFTLAEMKDNERDIIKNILETDEESSLHMKHFLKVRLADDNNEDTVNKRLVRENGHPSGSSDGRPTLINPILYSDNLSEIDINSFPVPKFRNVEKANNNVKFIRESL</sequence>
<comment type="subcellular location">
    <subcellularLocation>
        <location evidence="1">Nucleus</location>
    </subcellularLocation>
</comment>
<evidence type="ECO:0000256" key="1">
    <source>
        <dbReference type="ARBA" id="ARBA00004123"/>
    </source>
</evidence>
<dbReference type="SUPFAM" id="SSF48452">
    <property type="entry name" value="TPR-like"/>
    <property type="match status" value="1"/>
</dbReference>
<dbReference type="Pfam" id="PF23240">
    <property type="entry name" value="HAT_PRP39_N"/>
    <property type="match status" value="1"/>
</dbReference>
<dbReference type="Gene3D" id="1.25.40.10">
    <property type="entry name" value="Tetratricopeptide repeat domain"/>
    <property type="match status" value="2"/>
</dbReference>
<dbReference type="AlphaFoldDB" id="A0AAV5R3M1"/>
<reference evidence="7 8" key="1">
    <citation type="journal article" date="2023" name="Elife">
        <title>Identification of key yeast species and microbe-microbe interactions impacting larval growth of Drosophila in the wild.</title>
        <authorList>
            <person name="Mure A."/>
            <person name="Sugiura Y."/>
            <person name="Maeda R."/>
            <person name="Honda K."/>
            <person name="Sakurai N."/>
            <person name="Takahashi Y."/>
            <person name="Watada M."/>
            <person name="Katoh T."/>
            <person name="Gotoh A."/>
            <person name="Gotoh Y."/>
            <person name="Taniguchi I."/>
            <person name="Nakamura K."/>
            <person name="Hayashi T."/>
            <person name="Katayama T."/>
            <person name="Uemura T."/>
            <person name="Hattori Y."/>
        </authorList>
    </citation>
    <scope>NUCLEOTIDE SEQUENCE [LARGE SCALE GENOMIC DNA]</scope>
    <source>
        <strain evidence="7 8">PK-24</strain>
    </source>
</reference>
<dbReference type="InterPro" id="IPR003107">
    <property type="entry name" value="HAT"/>
</dbReference>
<evidence type="ECO:0000256" key="2">
    <source>
        <dbReference type="ARBA" id="ARBA00022664"/>
    </source>
</evidence>
<dbReference type="GO" id="GO:0005685">
    <property type="term" value="C:U1 snRNP"/>
    <property type="evidence" value="ECO:0007669"/>
    <property type="project" value="TreeGrafter"/>
</dbReference>
<organism evidence="7 8">
    <name type="scientific">Pichia kluyveri</name>
    <name type="common">Yeast</name>
    <dbReference type="NCBI Taxonomy" id="36015"/>
    <lineage>
        <taxon>Eukaryota</taxon>
        <taxon>Fungi</taxon>
        <taxon>Dikarya</taxon>
        <taxon>Ascomycota</taxon>
        <taxon>Saccharomycotina</taxon>
        <taxon>Pichiomycetes</taxon>
        <taxon>Pichiales</taxon>
        <taxon>Pichiaceae</taxon>
        <taxon>Pichia</taxon>
    </lineage>
</organism>
<comment type="caution">
    <text evidence="7">The sequence shown here is derived from an EMBL/GenBank/DDBJ whole genome shotgun (WGS) entry which is preliminary data.</text>
</comment>
<evidence type="ECO:0000256" key="6">
    <source>
        <dbReference type="ARBA" id="ARBA00038019"/>
    </source>
</evidence>
<dbReference type="InterPro" id="IPR011990">
    <property type="entry name" value="TPR-like_helical_dom_sf"/>
</dbReference>
<dbReference type="GO" id="GO:0030627">
    <property type="term" value="F:pre-mRNA 5'-splice site binding"/>
    <property type="evidence" value="ECO:0007669"/>
    <property type="project" value="TreeGrafter"/>
</dbReference>
<keyword evidence="2" id="KW-0507">mRNA processing</keyword>
<dbReference type="PANTHER" id="PTHR17204">
    <property type="entry name" value="PRE-MRNA PROCESSING PROTEIN PRP39-RELATED"/>
    <property type="match status" value="1"/>
</dbReference>
<dbReference type="InterPro" id="IPR059164">
    <property type="entry name" value="HAT_PRP39_C"/>
</dbReference>
<dbReference type="Pfam" id="PF23241">
    <property type="entry name" value="HAT_PRP39_C"/>
    <property type="match status" value="1"/>
</dbReference>
<dbReference type="EMBL" id="BTGB01000002">
    <property type="protein sequence ID" value="GMM45221.1"/>
    <property type="molecule type" value="Genomic_DNA"/>
</dbReference>
<evidence type="ECO:0000256" key="5">
    <source>
        <dbReference type="ARBA" id="ARBA00023242"/>
    </source>
</evidence>
<dbReference type="PANTHER" id="PTHR17204:SF5">
    <property type="entry name" value="PRE-MRNA-PROCESSING FACTOR 39"/>
    <property type="match status" value="1"/>
</dbReference>
<proteinExistence type="inferred from homology"/>
<evidence type="ECO:0000256" key="4">
    <source>
        <dbReference type="ARBA" id="ARBA00023187"/>
    </source>
</evidence>
<evidence type="ECO:0000313" key="7">
    <source>
        <dbReference type="EMBL" id="GMM45221.1"/>
    </source>
</evidence>
<name>A0AAV5R3M1_PICKL</name>
<keyword evidence="8" id="KW-1185">Reference proteome</keyword>
<gene>
    <name evidence="7" type="ORF">DAPK24_017960</name>
</gene>
<dbReference type="SMART" id="SM00386">
    <property type="entry name" value="HAT"/>
    <property type="match status" value="5"/>
</dbReference>
<dbReference type="GO" id="GO:0071004">
    <property type="term" value="C:U2-type prespliceosome"/>
    <property type="evidence" value="ECO:0007669"/>
    <property type="project" value="TreeGrafter"/>
</dbReference>